<dbReference type="OrthoDB" id="943949at2"/>
<evidence type="ECO:0000313" key="3">
    <source>
        <dbReference type="EMBL" id="PQA56137.1"/>
    </source>
</evidence>
<accession>A0A2S7IIY0</accession>
<dbReference type="EMBL" id="PTRA01000003">
    <property type="protein sequence ID" value="PQA56137.1"/>
    <property type="molecule type" value="Genomic_DNA"/>
</dbReference>
<comment type="caution">
    <text evidence="3">The sequence shown here is derived from an EMBL/GenBank/DDBJ whole genome shotgun (WGS) entry which is preliminary data.</text>
</comment>
<proteinExistence type="predicted"/>
<dbReference type="InterPro" id="IPR011989">
    <property type="entry name" value="ARM-like"/>
</dbReference>
<evidence type="ECO:0000256" key="1">
    <source>
        <dbReference type="SAM" id="Coils"/>
    </source>
</evidence>
<dbReference type="AlphaFoldDB" id="A0A2S7IIY0"/>
<dbReference type="Gene3D" id="1.25.10.10">
    <property type="entry name" value="Leucine-rich Repeat Variant"/>
    <property type="match status" value="1"/>
</dbReference>
<dbReference type="InterPro" id="IPR016024">
    <property type="entry name" value="ARM-type_fold"/>
</dbReference>
<evidence type="ECO:0000256" key="2">
    <source>
        <dbReference type="SAM" id="Phobius"/>
    </source>
</evidence>
<evidence type="ECO:0000313" key="4">
    <source>
        <dbReference type="Proteomes" id="UP000239590"/>
    </source>
</evidence>
<keyword evidence="2" id="KW-0812">Transmembrane</keyword>
<reference evidence="4" key="1">
    <citation type="submission" date="2018-02" db="EMBL/GenBank/DDBJ databases">
        <title>Genome sequencing of Solimonas sp. HR-BB.</title>
        <authorList>
            <person name="Lee Y."/>
            <person name="Jeon C.O."/>
        </authorList>
    </citation>
    <scope>NUCLEOTIDE SEQUENCE [LARGE SCALE GENOMIC DNA]</scope>
    <source>
        <strain evidence="4">HR-U</strain>
    </source>
</reference>
<feature type="transmembrane region" description="Helical" evidence="2">
    <location>
        <begin position="92"/>
        <end position="109"/>
    </location>
</feature>
<name>A0A2S7IIY0_9BACT</name>
<gene>
    <name evidence="3" type="ORF">C5O19_17430</name>
</gene>
<dbReference type="Proteomes" id="UP000239590">
    <property type="component" value="Unassembled WGS sequence"/>
</dbReference>
<keyword evidence="1" id="KW-0175">Coiled coil</keyword>
<organism evidence="3 4">
    <name type="scientific">Siphonobacter curvatus</name>
    <dbReference type="NCBI Taxonomy" id="2094562"/>
    <lineage>
        <taxon>Bacteria</taxon>
        <taxon>Pseudomonadati</taxon>
        <taxon>Bacteroidota</taxon>
        <taxon>Cytophagia</taxon>
        <taxon>Cytophagales</taxon>
        <taxon>Cytophagaceae</taxon>
        <taxon>Siphonobacter</taxon>
    </lineage>
</organism>
<sequence>MEKDTVIIDYLLGRLSESERLAFEQQLDADLPLKQEADGLQKIWSNVQQQEVEPDAGMDTSFYALLDREKENQAIEKARQQPLKALPRRRSYWPYAAVLAAFGLMFWLGRLTVTPTVRTLTVEKKVMQPLAMPPSEEVAQVETPKAAETKETSLTKVQQEVATLRKELKVTQELVVLGLLRKESAAERLKGLQYASHLPELKPEVLRSLVRTLRQDENINVRLAAIETLRAYGQNPKVREAFLARLETASEVPEQLSVIETLVGLRIQEALPQLKHLTEDETVDPLIRQKAQQSIQLLTI</sequence>
<keyword evidence="2" id="KW-0472">Membrane</keyword>
<dbReference type="RefSeq" id="WP_104714689.1">
    <property type="nucleotide sequence ID" value="NZ_PTRA01000003.1"/>
</dbReference>
<evidence type="ECO:0008006" key="5">
    <source>
        <dbReference type="Google" id="ProtNLM"/>
    </source>
</evidence>
<protein>
    <recommendedName>
        <fullName evidence="5">HEAT repeat domain-containing protein</fullName>
    </recommendedName>
</protein>
<dbReference type="SUPFAM" id="SSF48371">
    <property type="entry name" value="ARM repeat"/>
    <property type="match status" value="1"/>
</dbReference>
<keyword evidence="4" id="KW-1185">Reference proteome</keyword>
<feature type="coiled-coil region" evidence="1">
    <location>
        <begin position="147"/>
        <end position="174"/>
    </location>
</feature>
<keyword evidence="2" id="KW-1133">Transmembrane helix</keyword>
<dbReference type="Pfam" id="PF13646">
    <property type="entry name" value="HEAT_2"/>
    <property type="match status" value="1"/>
</dbReference>